<dbReference type="Proteomes" id="UP000649617">
    <property type="component" value="Unassembled WGS sequence"/>
</dbReference>
<sequence length="157" mass="16881">MSNGDSAGHLIKAETIEDGLFDVMGFQECESGVRVLEPVGLLESYEVLQGHHAVCLAYRKGVWNLLASGNVDVGEDMKSHYYGRRGVVWVRLQHGVTGRKLLFANHHGPLEVNSGGDCGGDSIANNLIEVMRNSSEPGDTILLAGDFNANSASLTIQ</sequence>
<name>A0A812W1W3_SYMPI</name>
<dbReference type="EMBL" id="CAJNIZ010043215">
    <property type="protein sequence ID" value="CAE7653918.1"/>
    <property type="molecule type" value="Genomic_DNA"/>
</dbReference>
<gene>
    <name evidence="1" type="primary">PEPKR2</name>
    <name evidence="1" type="ORF">SPIL2461_LOCUS17522</name>
</gene>
<evidence type="ECO:0000313" key="1">
    <source>
        <dbReference type="EMBL" id="CAE7653918.1"/>
    </source>
</evidence>
<keyword evidence="2" id="KW-1185">Reference proteome</keyword>
<accession>A0A812W1W3</accession>
<dbReference type="OrthoDB" id="413028at2759"/>
<dbReference type="InterPro" id="IPR036691">
    <property type="entry name" value="Endo/exonu/phosph_ase_sf"/>
</dbReference>
<evidence type="ECO:0000313" key="2">
    <source>
        <dbReference type="Proteomes" id="UP000649617"/>
    </source>
</evidence>
<proteinExistence type="predicted"/>
<dbReference type="AlphaFoldDB" id="A0A812W1W3"/>
<comment type="caution">
    <text evidence="1">The sequence shown here is derived from an EMBL/GenBank/DDBJ whole genome shotgun (WGS) entry which is preliminary data.</text>
</comment>
<dbReference type="Gene3D" id="3.60.10.10">
    <property type="entry name" value="Endonuclease/exonuclease/phosphatase"/>
    <property type="match status" value="1"/>
</dbReference>
<feature type="non-terminal residue" evidence="1">
    <location>
        <position position="157"/>
    </location>
</feature>
<reference evidence="1" key="1">
    <citation type="submission" date="2021-02" db="EMBL/GenBank/DDBJ databases">
        <authorList>
            <person name="Dougan E. K."/>
            <person name="Rhodes N."/>
            <person name="Thang M."/>
            <person name="Chan C."/>
        </authorList>
    </citation>
    <scope>NUCLEOTIDE SEQUENCE</scope>
</reference>
<organism evidence="1 2">
    <name type="scientific">Symbiodinium pilosum</name>
    <name type="common">Dinoflagellate</name>
    <dbReference type="NCBI Taxonomy" id="2952"/>
    <lineage>
        <taxon>Eukaryota</taxon>
        <taxon>Sar</taxon>
        <taxon>Alveolata</taxon>
        <taxon>Dinophyceae</taxon>
        <taxon>Suessiales</taxon>
        <taxon>Symbiodiniaceae</taxon>
        <taxon>Symbiodinium</taxon>
    </lineage>
</organism>
<dbReference type="SUPFAM" id="SSF56219">
    <property type="entry name" value="DNase I-like"/>
    <property type="match status" value="1"/>
</dbReference>
<protein>
    <submittedName>
        <fullName evidence="1">PEPKR2 protein</fullName>
    </submittedName>
</protein>